<keyword evidence="1" id="KW-0677">Repeat</keyword>
<name>A0A1Y2B263_9FUNG</name>
<feature type="compositionally biased region" description="Basic and acidic residues" evidence="6">
    <location>
        <begin position="704"/>
        <end position="713"/>
    </location>
</feature>
<feature type="compositionally biased region" description="Low complexity" evidence="6">
    <location>
        <begin position="332"/>
        <end position="342"/>
    </location>
</feature>
<evidence type="ECO:0000256" key="2">
    <source>
        <dbReference type="ARBA" id="ARBA00022803"/>
    </source>
</evidence>
<dbReference type="STRING" id="329046.A0A1Y2B263"/>
<dbReference type="Pfam" id="PF13877">
    <property type="entry name" value="RPAP3_C"/>
    <property type="match status" value="1"/>
</dbReference>
<proteinExistence type="inferred from homology"/>
<dbReference type="Proteomes" id="UP000193642">
    <property type="component" value="Unassembled WGS sequence"/>
</dbReference>
<evidence type="ECO:0000256" key="3">
    <source>
        <dbReference type="ARBA" id="ARBA00038275"/>
    </source>
</evidence>
<feature type="region of interest" description="Disordered" evidence="6">
    <location>
        <begin position="133"/>
        <end position="230"/>
    </location>
</feature>
<sequence length="897" mass="99483">MMTHNDVRGVSSLLQSDGPKADPNDEVAQIRDYEVSCLDYSFLPTCSKVDELVNLLNVLRSGKEGHYPDLERAFEQRILELNPKYVFKYKQNLSSKPTLNEVTDAAKEFSAWSEAIKATDSALRNTKSGLNKDSAVSVRGSASSTSNPIPIGASASRATPLQNHHKKHNQNDELSASYSCTSSSDYSDSDSDSQNQQQSSSMSSSPPPRSILKSATPPHSNEYASREDRHVRFKDEVEAAARQLERIKRKQERRQRQVELHLAQPVVEKKKKGKKSSSNARPIATTSSSCTPPKSGIMIQEVDNVDETPLSVSAPIPTTAAVSLPKTPSAQPQPQTPVQQQQSNRIKSYDYRSWDKFNVDAELEKLEHEDANKPASSSNATSSARINTSVTIDPKSVPTQVPEDIAKDSVMAPRLADAEKLKGNEAFKAKEYQEALQFYTRSLNLHPTPQVYNNRALTFLKLSQYEKAELDASAALELGSTLKTDTFKSYLRRALARSKRGLYLLALDDTTEALNLFPGDKEAVNLDVEINSKFRDAEGDNAENLLRVHQGLEPLRRETGIKIIEVEDDDDKDDEDDEEVEDEIVTPFGKSCGGAPTTTRTRDVKGKGKTASYPVFETAEDHVEAEVARGKALWEAVKEKREEGLRGVQGYGCSSKGGVSEGEKVETRGVLIGESVEVLKTEEKGSEIEIVDVDFDSDEEEEFVQEKDTRDSAKNVQAQAKNETLVLETKDSAVELKVEDEEAIANVVTEVEGMKDEVQSLPENLPTSVETPQLKSAEKKQVFPLPSTSYEFEAAWKSLKGSEEWTTYVRQIPPTSFPKVLANIGNPSVLPDVFKALNGFVNKQPANVLAVLEEMQKIPRLQLLLKLFTRKEKSIVSELVNSLPEDEVYKSVQKFYV</sequence>
<protein>
    <recommendedName>
        <fullName evidence="4">RNA polymerase II-associated protein 3</fullName>
    </recommendedName>
</protein>
<dbReference type="InterPro" id="IPR019734">
    <property type="entry name" value="TPR_rpt"/>
</dbReference>
<evidence type="ECO:0000256" key="5">
    <source>
        <dbReference type="PROSITE-ProRule" id="PRU00339"/>
    </source>
</evidence>
<dbReference type="PANTHER" id="PTHR46423">
    <property type="entry name" value="RNA POLYMERASE II-ASSOCIATED PROTEIN 3"/>
    <property type="match status" value="1"/>
</dbReference>
<evidence type="ECO:0000259" key="7">
    <source>
        <dbReference type="Pfam" id="PF13877"/>
    </source>
</evidence>
<keyword evidence="9" id="KW-1185">Reference proteome</keyword>
<dbReference type="InterPro" id="IPR011990">
    <property type="entry name" value="TPR-like_helical_dom_sf"/>
</dbReference>
<feature type="region of interest" description="Disordered" evidence="6">
    <location>
        <begin position="587"/>
        <end position="606"/>
    </location>
</feature>
<evidence type="ECO:0000256" key="4">
    <source>
        <dbReference type="ARBA" id="ARBA00040133"/>
    </source>
</evidence>
<dbReference type="EMBL" id="MCGO01000091">
    <property type="protein sequence ID" value="ORY28911.1"/>
    <property type="molecule type" value="Genomic_DNA"/>
</dbReference>
<feature type="region of interest" description="Disordered" evidence="6">
    <location>
        <begin position="367"/>
        <end position="387"/>
    </location>
</feature>
<comment type="similarity">
    <text evidence="3">Belongs to the RPAP3 family.</text>
</comment>
<feature type="region of interest" description="Disordered" evidence="6">
    <location>
        <begin position="695"/>
        <end position="716"/>
    </location>
</feature>
<feature type="compositionally biased region" description="Low complexity" evidence="6">
    <location>
        <begin position="175"/>
        <end position="204"/>
    </location>
</feature>
<organism evidence="8 9">
    <name type="scientific">Rhizoclosmatium globosum</name>
    <dbReference type="NCBI Taxonomy" id="329046"/>
    <lineage>
        <taxon>Eukaryota</taxon>
        <taxon>Fungi</taxon>
        <taxon>Fungi incertae sedis</taxon>
        <taxon>Chytridiomycota</taxon>
        <taxon>Chytridiomycota incertae sedis</taxon>
        <taxon>Chytridiomycetes</taxon>
        <taxon>Chytridiales</taxon>
        <taxon>Chytriomycetaceae</taxon>
        <taxon>Rhizoclosmatium</taxon>
    </lineage>
</organism>
<reference evidence="8 9" key="1">
    <citation type="submission" date="2016-07" db="EMBL/GenBank/DDBJ databases">
        <title>Pervasive Adenine N6-methylation of Active Genes in Fungi.</title>
        <authorList>
            <consortium name="DOE Joint Genome Institute"/>
            <person name="Mondo S.J."/>
            <person name="Dannebaum R.O."/>
            <person name="Kuo R.C."/>
            <person name="Labutti K."/>
            <person name="Haridas S."/>
            <person name="Kuo A."/>
            <person name="Salamov A."/>
            <person name="Ahrendt S.R."/>
            <person name="Lipzen A."/>
            <person name="Sullivan W."/>
            <person name="Andreopoulos W.B."/>
            <person name="Clum A."/>
            <person name="Lindquist E."/>
            <person name="Daum C."/>
            <person name="Ramamoorthy G.K."/>
            <person name="Gryganskyi A."/>
            <person name="Culley D."/>
            <person name="Magnuson J.K."/>
            <person name="James T.Y."/>
            <person name="O'Malley M.A."/>
            <person name="Stajich J.E."/>
            <person name="Spatafora J.W."/>
            <person name="Visel A."/>
            <person name="Grigoriev I.V."/>
        </authorList>
    </citation>
    <scope>NUCLEOTIDE SEQUENCE [LARGE SCALE GENOMIC DNA]</scope>
    <source>
        <strain evidence="8 9">JEL800</strain>
    </source>
</reference>
<feature type="domain" description="RNA-polymerase II-associated protein 3-like C-terminal" evidence="7">
    <location>
        <begin position="786"/>
        <end position="873"/>
    </location>
</feature>
<feature type="region of interest" description="Disordered" evidence="6">
    <location>
        <begin position="1"/>
        <end position="26"/>
    </location>
</feature>
<gene>
    <name evidence="8" type="ORF">BCR33DRAFT_772670</name>
</gene>
<keyword evidence="2 5" id="KW-0802">TPR repeat</keyword>
<dbReference type="PANTHER" id="PTHR46423:SF1">
    <property type="entry name" value="RNA POLYMERASE II-ASSOCIATED PROTEIN 3"/>
    <property type="match status" value="1"/>
</dbReference>
<dbReference type="Gene3D" id="1.25.40.10">
    <property type="entry name" value="Tetratricopeptide repeat domain"/>
    <property type="match status" value="1"/>
</dbReference>
<accession>A0A1Y2B263</accession>
<comment type="caution">
    <text evidence="8">The sequence shown here is derived from an EMBL/GenBank/DDBJ whole genome shotgun (WGS) entry which is preliminary data.</text>
</comment>
<evidence type="ECO:0000256" key="6">
    <source>
        <dbReference type="SAM" id="MobiDB-lite"/>
    </source>
</evidence>
<evidence type="ECO:0000313" key="9">
    <source>
        <dbReference type="Proteomes" id="UP000193642"/>
    </source>
</evidence>
<dbReference type="AlphaFoldDB" id="A0A1Y2B263"/>
<dbReference type="PROSITE" id="PS50005">
    <property type="entry name" value="TPR"/>
    <property type="match status" value="1"/>
</dbReference>
<dbReference type="OrthoDB" id="629492at2759"/>
<feature type="region of interest" description="Disordered" evidence="6">
    <location>
        <begin position="322"/>
        <end position="345"/>
    </location>
</feature>
<dbReference type="SUPFAM" id="SSF48452">
    <property type="entry name" value="TPR-like"/>
    <property type="match status" value="1"/>
</dbReference>
<feature type="repeat" description="TPR" evidence="5">
    <location>
        <begin position="416"/>
        <end position="449"/>
    </location>
</feature>
<dbReference type="InterPro" id="IPR051966">
    <property type="entry name" value="RPAP3"/>
</dbReference>
<feature type="compositionally biased region" description="Polar residues" evidence="6">
    <location>
        <begin position="374"/>
        <end position="387"/>
    </location>
</feature>
<dbReference type="SMART" id="SM00028">
    <property type="entry name" value="TPR"/>
    <property type="match status" value="3"/>
</dbReference>
<evidence type="ECO:0000313" key="8">
    <source>
        <dbReference type="EMBL" id="ORY28911.1"/>
    </source>
</evidence>
<feature type="region of interest" description="Disordered" evidence="6">
    <location>
        <begin position="247"/>
        <end position="296"/>
    </location>
</feature>
<dbReference type="GO" id="GO:0101031">
    <property type="term" value="C:protein folding chaperone complex"/>
    <property type="evidence" value="ECO:0007669"/>
    <property type="project" value="TreeGrafter"/>
</dbReference>
<dbReference type="InterPro" id="IPR025986">
    <property type="entry name" value="RPAP3-like_C"/>
</dbReference>
<evidence type="ECO:0000256" key="1">
    <source>
        <dbReference type="ARBA" id="ARBA00022737"/>
    </source>
</evidence>